<evidence type="ECO:0000313" key="2">
    <source>
        <dbReference type="Proteomes" id="UP000598488"/>
    </source>
</evidence>
<sequence length="131" mass="14557">MVLGIFPFSIDTAAYQKLTRRKSWDWQTQALTGQRDAQQYMGPGEEIISLEGVVYPHYAGGPVQLAALRAIGDSGLPQLMVSGAGVPMGKWIVLSVEEEQGPFFERGAPRKQTFKMELKRYQEGLSFASFL</sequence>
<dbReference type="InterPro" id="IPR016912">
    <property type="entry name" value="Phage_P2_GpU"/>
</dbReference>
<dbReference type="Pfam" id="PF06995">
    <property type="entry name" value="Phage_P2_GpU"/>
    <property type="match status" value="1"/>
</dbReference>
<protein>
    <submittedName>
        <fullName evidence="1">Phage tail protein</fullName>
    </submittedName>
</protein>
<gene>
    <name evidence="1" type="ORF">JHD44_08555</name>
</gene>
<dbReference type="InterPro" id="IPR009734">
    <property type="entry name" value="Myoviridae_GpU"/>
</dbReference>
<reference evidence="1 2" key="1">
    <citation type="submission" date="2020-12" db="EMBL/GenBank/DDBJ databases">
        <title>Comparative genome analysis of fungal antagonists Marinomonas ostreistagni 398 and M. spartinae 468.</title>
        <authorList>
            <person name="Fields J.L."/>
            <person name="Mavrodi O.V."/>
            <person name="Biber P.D."/>
            <person name="Indest K.J."/>
            <person name="Mavrodi D.V."/>
        </authorList>
    </citation>
    <scope>NUCLEOTIDE SEQUENCE [LARGE SCALE GENOMIC DNA]</scope>
    <source>
        <strain evidence="1 2">USM7</strain>
    </source>
</reference>
<dbReference type="PIRSF" id="PIRSF029208">
    <property type="entry name" value="Phage_tail_GPU"/>
    <property type="match status" value="1"/>
</dbReference>
<dbReference type="EMBL" id="JAEMUH010000007">
    <property type="protein sequence ID" value="MBJ7550730.1"/>
    <property type="molecule type" value="Genomic_DNA"/>
</dbReference>
<accession>A0ABS0ZAQ5</accession>
<comment type="caution">
    <text evidence="1">The sequence shown here is derived from an EMBL/GenBank/DDBJ whole genome shotgun (WGS) entry which is preliminary data.</text>
</comment>
<name>A0ABS0ZAQ5_9GAMM</name>
<evidence type="ECO:0000313" key="1">
    <source>
        <dbReference type="EMBL" id="MBJ7550730.1"/>
    </source>
</evidence>
<organism evidence="1 2">
    <name type="scientific">Marinomonas ostreistagni</name>
    <dbReference type="NCBI Taxonomy" id="359209"/>
    <lineage>
        <taxon>Bacteria</taxon>
        <taxon>Pseudomonadati</taxon>
        <taxon>Pseudomonadota</taxon>
        <taxon>Gammaproteobacteria</taxon>
        <taxon>Oceanospirillales</taxon>
        <taxon>Oceanospirillaceae</taxon>
        <taxon>Marinomonas</taxon>
    </lineage>
</organism>
<proteinExistence type="predicted"/>
<keyword evidence="2" id="KW-1185">Reference proteome</keyword>
<dbReference type="Proteomes" id="UP000598488">
    <property type="component" value="Unassembled WGS sequence"/>
</dbReference>